<reference evidence="3 4" key="1">
    <citation type="submission" date="2020-02" db="EMBL/GenBank/DDBJ databases">
        <title>Draft genome sequence of two Spirosoma agri KCTC 52727 and Spirosoma terrae KCTC 52035.</title>
        <authorList>
            <person name="Rojas J."/>
            <person name="Ambika Manirajan B."/>
            <person name="Ratering S."/>
            <person name="Suarez C."/>
            <person name="Schnell S."/>
        </authorList>
    </citation>
    <scope>NUCLEOTIDE SEQUENCE [LARGE SCALE GENOMIC DNA]</scope>
    <source>
        <strain evidence="3 4">KCTC 52727</strain>
    </source>
</reference>
<dbReference type="Proteomes" id="UP000477386">
    <property type="component" value="Unassembled WGS sequence"/>
</dbReference>
<accession>A0A6M0IES1</accession>
<dbReference type="PANTHER" id="PTHR33755:SF5">
    <property type="entry name" value="TYPE II TOXIN-ANTITOXIN SYSTEM RELE_PARE FAMILY TOXIN"/>
    <property type="match status" value="1"/>
</dbReference>
<dbReference type="EMBL" id="JAAGNZ010000001">
    <property type="protein sequence ID" value="NEU66285.1"/>
    <property type="molecule type" value="Genomic_DNA"/>
</dbReference>
<proteinExistence type="inferred from homology"/>
<comment type="similarity">
    <text evidence="1">Belongs to the RelE toxin family.</text>
</comment>
<sequence length="97" mass="11272">MEEISIIWADKAKENARDIYGYLFEGSATYAATWADEVERKLDMLIKFPEMGRIVPEFNVSFIREIFAGQYRIVYTFQNKIITVVSVRSMLQPLGKL</sequence>
<organism evidence="3 4">
    <name type="scientific">Spirosoma agri</name>
    <dbReference type="NCBI Taxonomy" id="1987381"/>
    <lineage>
        <taxon>Bacteria</taxon>
        <taxon>Pseudomonadati</taxon>
        <taxon>Bacteroidota</taxon>
        <taxon>Cytophagia</taxon>
        <taxon>Cytophagales</taxon>
        <taxon>Cytophagaceae</taxon>
        <taxon>Spirosoma</taxon>
    </lineage>
</organism>
<protein>
    <submittedName>
        <fullName evidence="3">Type II toxin-antitoxin system RelE/ParE family toxin</fullName>
    </submittedName>
</protein>
<gene>
    <name evidence="3" type="ORF">GK091_05275</name>
</gene>
<dbReference type="InterPro" id="IPR007712">
    <property type="entry name" value="RelE/ParE_toxin"/>
</dbReference>
<dbReference type="PANTHER" id="PTHR33755">
    <property type="entry name" value="TOXIN PARE1-RELATED"/>
    <property type="match status" value="1"/>
</dbReference>
<keyword evidence="2" id="KW-1277">Toxin-antitoxin system</keyword>
<name>A0A6M0IES1_9BACT</name>
<dbReference type="Pfam" id="PF05016">
    <property type="entry name" value="ParE_toxin"/>
    <property type="match status" value="1"/>
</dbReference>
<evidence type="ECO:0000313" key="4">
    <source>
        <dbReference type="Proteomes" id="UP000477386"/>
    </source>
</evidence>
<dbReference type="InterPro" id="IPR051803">
    <property type="entry name" value="TA_system_RelE-like_toxin"/>
</dbReference>
<dbReference type="Gene3D" id="3.30.2310.20">
    <property type="entry name" value="RelE-like"/>
    <property type="match status" value="1"/>
</dbReference>
<evidence type="ECO:0000256" key="2">
    <source>
        <dbReference type="ARBA" id="ARBA00022649"/>
    </source>
</evidence>
<evidence type="ECO:0000313" key="3">
    <source>
        <dbReference type="EMBL" id="NEU66285.1"/>
    </source>
</evidence>
<comment type="caution">
    <text evidence="3">The sequence shown here is derived from an EMBL/GenBank/DDBJ whole genome shotgun (WGS) entry which is preliminary data.</text>
</comment>
<keyword evidence="4" id="KW-1185">Reference proteome</keyword>
<dbReference type="SUPFAM" id="SSF143011">
    <property type="entry name" value="RelE-like"/>
    <property type="match status" value="1"/>
</dbReference>
<dbReference type="AlphaFoldDB" id="A0A6M0IES1"/>
<evidence type="ECO:0000256" key="1">
    <source>
        <dbReference type="ARBA" id="ARBA00006226"/>
    </source>
</evidence>
<dbReference type="InterPro" id="IPR035093">
    <property type="entry name" value="RelE/ParE_toxin_dom_sf"/>
</dbReference>
<dbReference type="RefSeq" id="WP_164035557.1">
    <property type="nucleotide sequence ID" value="NZ_JAAGNZ010000001.1"/>
</dbReference>